<feature type="domain" description="Exonuclease" evidence="4">
    <location>
        <begin position="9"/>
        <end position="187"/>
    </location>
</feature>
<dbReference type="RefSeq" id="WP_345051924.1">
    <property type="nucleotide sequence ID" value="NZ_BAABDK010000010.1"/>
</dbReference>
<dbReference type="Pfam" id="PF00929">
    <property type="entry name" value="RNase_T"/>
    <property type="match status" value="1"/>
</dbReference>
<dbReference type="InterPro" id="IPR036397">
    <property type="entry name" value="RNaseH_sf"/>
</dbReference>
<evidence type="ECO:0000256" key="2">
    <source>
        <dbReference type="ARBA" id="ARBA00022801"/>
    </source>
</evidence>
<dbReference type="EMBL" id="BAABDK010000010">
    <property type="protein sequence ID" value="GAA4030470.1"/>
    <property type="molecule type" value="Genomic_DNA"/>
</dbReference>
<comment type="caution">
    <text evidence="5">The sequence shown here is derived from an EMBL/GenBank/DDBJ whole genome shotgun (WGS) entry which is preliminary data.</text>
</comment>
<keyword evidence="1" id="KW-0540">Nuclease</keyword>
<evidence type="ECO:0000259" key="4">
    <source>
        <dbReference type="SMART" id="SM00479"/>
    </source>
</evidence>
<organism evidence="5 6">
    <name type="scientific">Hymenobacter glaciei</name>
    <dbReference type="NCBI Taxonomy" id="877209"/>
    <lineage>
        <taxon>Bacteria</taxon>
        <taxon>Pseudomonadati</taxon>
        <taxon>Bacteroidota</taxon>
        <taxon>Cytophagia</taxon>
        <taxon>Cytophagales</taxon>
        <taxon>Hymenobacteraceae</taxon>
        <taxon>Hymenobacter</taxon>
    </lineage>
</organism>
<dbReference type="Proteomes" id="UP001501469">
    <property type="component" value="Unassembled WGS sequence"/>
</dbReference>
<keyword evidence="2" id="KW-0378">Hydrolase</keyword>
<evidence type="ECO:0000313" key="5">
    <source>
        <dbReference type="EMBL" id="GAA4030470.1"/>
    </source>
</evidence>
<dbReference type="PANTHER" id="PTHR30231">
    <property type="entry name" value="DNA POLYMERASE III SUBUNIT EPSILON"/>
    <property type="match status" value="1"/>
</dbReference>
<proteinExistence type="predicted"/>
<evidence type="ECO:0000313" key="6">
    <source>
        <dbReference type="Proteomes" id="UP001501469"/>
    </source>
</evidence>
<dbReference type="SMART" id="SM00479">
    <property type="entry name" value="EXOIII"/>
    <property type="match status" value="1"/>
</dbReference>
<gene>
    <name evidence="5" type="ORF">GCM10022409_13400</name>
</gene>
<name>A0ABP7TTW2_9BACT</name>
<dbReference type="SUPFAM" id="SSF53098">
    <property type="entry name" value="Ribonuclease H-like"/>
    <property type="match status" value="1"/>
</dbReference>
<keyword evidence="3" id="KW-0269">Exonuclease</keyword>
<dbReference type="InterPro" id="IPR013520">
    <property type="entry name" value="Ribonucl_H"/>
</dbReference>
<accession>A0ABP7TTW2</accession>
<evidence type="ECO:0000256" key="1">
    <source>
        <dbReference type="ARBA" id="ARBA00022722"/>
    </source>
</evidence>
<protein>
    <recommendedName>
        <fullName evidence="4">Exonuclease domain-containing protein</fullName>
    </recommendedName>
</protein>
<dbReference type="InterPro" id="IPR012337">
    <property type="entry name" value="RNaseH-like_sf"/>
</dbReference>
<sequence length="187" mass="21438">MKSLTTNSKICFIDFETTGIDIFKDEPVEFGAVLVDENGNRINEFYSRISLSNPALKNNDAVSVHGIDYASLINSPSQAEVLTDFFQKFGYDFHFGAWNTTFDVPFFKKMCSVNKFDNLYNKISYRHLDVQSISKLAACINIIRPDIKSLTDCIEYFGLIRSIHHNAMEDAILCHEVHKKFIEIFTK</sequence>
<evidence type="ECO:0000256" key="3">
    <source>
        <dbReference type="ARBA" id="ARBA00022839"/>
    </source>
</evidence>
<dbReference type="PANTHER" id="PTHR30231:SF4">
    <property type="entry name" value="PROTEIN NEN2"/>
    <property type="match status" value="1"/>
</dbReference>
<reference evidence="6" key="1">
    <citation type="journal article" date="2019" name="Int. J. Syst. Evol. Microbiol.">
        <title>The Global Catalogue of Microorganisms (GCM) 10K type strain sequencing project: providing services to taxonomists for standard genome sequencing and annotation.</title>
        <authorList>
            <consortium name="The Broad Institute Genomics Platform"/>
            <consortium name="The Broad Institute Genome Sequencing Center for Infectious Disease"/>
            <person name="Wu L."/>
            <person name="Ma J."/>
        </authorList>
    </citation>
    <scope>NUCLEOTIDE SEQUENCE [LARGE SCALE GENOMIC DNA]</scope>
    <source>
        <strain evidence="6">JCM 17225</strain>
    </source>
</reference>
<keyword evidence="6" id="KW-1185">Reference proteome</keyword>
<dbReference type="CDD" id="cd06127">
    <property type="entry name" value="DEDDh"/>
    <property type="match status" value="1"/>
</dbReference>
<dbReference type="Gene3D" id="3.30.420.10">
    <property type="entry name" value="Ribonuclease H-like superfamily/Ribonuclease H"/>
    <property type="match status" value="1"/>
</dbReference>